<dbReference type="AlphaFoldDB" id="A0A917DCH2"/>
<sequence>MTSINRWAVLLLAATLLPAARAEAHPHVFADARMEIVGDAAGQLVSVRNIWRMDELFSSSVIVDFDKNANGALDDDELQAVGDTVKESIAEWSFYTFAVVADKPVKMQPPETIRALFQDGQLLLFFEMKAGEPIDMKTQKLTVSSFDETFFVAFVFEDENSFQLVDTPPSCKKDMIVPDEDEAAQQWMASIAGLGPDETVPADGVDYAKVLATRLEITCS</sequence>
<dbReference type="EMBL" id="BMJJ01000008">
    <property type="protein sequence ID" value="GGD26599.1"/>
    <property type="molecule type" value="Genomic_DNA"/>
</dbReference>
<dbReference type="InterPro" id="IPR010412">
    <property type="entry name" value="DUF1007"/>
</dbReference>
<dbReference type="InterPro" id="IPR018247">
    <property type="entry name" value="EF_Hand_1_Ca_BS"/>
</dbReference>
<evidence type="ECO:0000313" key="3">
    <source>
        <dbReference type="Proteomes" id="UP000613160"/>
    </source>
</evidence>
<evidence type="ECO:0000313" key="2">
    <source>
        <dbReference type="EMBL" id="GGD26599.1"/>
    </source>
</evidence>
<dbReference type="InterPro" id="IPR016537">
    <property type="entry name" value="UCP008159_ABC"/>
</dbReference>
<dbReference type="Pfam" id="PF06226">
    <property type="entry name" value="DUF1007"/>
    <property type="match status" value="1"/>
</dbReference>
<keyword evidence="3" id="KW-1185">Reference proteome</keyword>
<organism evidence="2 3">
    <name type="scientific">Aureimonas glaciei</name>
    <dbReference type="NCBI Taxonomy" id="1776957"/>
    <lineage>
        <taxon>Bacteria</taxon>
        <taxon>Pseudomonadati</taxon>
        <taxon>Pseudomonadota</taxon>
        <taxon>Alphaproteobacteria</taxon>
        <taxon>Hyphomicrobiales</taxon>
        <taxon>Aurantimonadaceae</taxon>
        <taxon>Aureimonas</taxon>
    </lineage>
</organism>
<gene>
    <name evidence="2" type="ORF">GCM10011335_32120</name>
</gene>
<reference evidence="2" key="2">
    <citation type="submission" date="2020-09" db="EMBL/GenBank/DDBJ databases">
        <authorList>
            <person name="Sun Q."/>
            <person name="Zhou Y."/>
        </authorList>
    </citation>
    <scope>NUCLEOTIDE SEQUENCE</scope>
    <source>
        <strain evidence="2">CGMCC 1.15493</strain>
    </source>
</reference>
<name>A0A917DCH2_9HYPH</name>
<comment type="caution">
    <text evidence="2">The sequence shown here is derived from an EMBL/GenBank/DDBJ whole genome shotgun (WGS) entry which is preliminary data.</text>
</comment>
<evidence type="ECO:0000256" key="1">
    <source>
        <dbReference type="SAM" id="SignalP"/>
    </source>
</evidence>
<protein>
    <submittedName>
        <fullName evidence="2">ABC transporter substrate-binding protein</fullName>
    </submittedName>
</protein>
<reference evidence="2" key="1">
    <citation type="journal article" date="2014" name="Int. J. Syst. Evol. Microbiol.">
        <title>Complete genome sequence of Corynebacterium casei LMG S-19264T (=DSM 44701T), isolated from a smear-ripened cheese.</title>
        <authorList>
            <consortium name="US DOE Joint Genome Institute (JGI-PGF)"/>
            <person name="Walter F."/>
            <person name="Albersmeier A."/>
            <person name="Kalinowski J."/>
            <person name="Ruckert C."/>
        </authorList>
    </citation>
    <scope>NUCLEOTIDE SEQUENCE</scope>
    <source>
        <strain evidence="2">CGMCC 1.15493</strain>
    </source>
</reference>
<feature type="chain" id="PRO_5037962121" evidence="1">
    <location>
        <begin position="25"/>
        <end position="220"/>
    </location>
</feature>
<proteinExistence type="predicted"/>
<dbReference type="PIRSF" id="PIRSF008159">
    <property type="entry name" value="UCP008159_ABC"/>
    <property type="match status" value="1"/>
</dbReference>
<dbReference type="PROSITE" id="PS00018">
    <property type="entry name" value="EF_HAND_1"/>
    <property type="match status" value="1"/>
</dbReference>
<accession>A0A917DCH2</accession>
<dbReference type="RefSeq" id="WP_188852534.1">
    <property type="nucleotide sequence ID" value="NZ_BMJJ01000008.1"/>
</dbReference>
<feature type="signal peptide" evidence="1">
    <location>
        <begin position="1"/>
        <end position="24"/>
    </location>
</feature>
<dbReference type="Proteomes" id="UP000613160">
    <property type="component" value="Unassembled WGS sequence"/>
</dbReference>
<keyword evidence="1" id="KW-0732">Signal</keyword>